<dbReference type="Gene3D" id="3.30.1330.40">
    <property type="entry name" value="RutC-like"/>
    <property type="match status" value="1"/>
</dbReference>
<dbReference type="RefSeq" id="WP_089886795.1">
    <property type="nucleotide sequence ID" value="NZ_FNGV01000002.1"/>
</dbReference>
<dbReference type="OrthoDB" id="9806350at2"/>
<dbReference type="InterPro" id="IPR035959">
    <property type="entry name" value="RutC-like_sf"/>
</dbReference>
<dbReference type="Proteomes" id="UP000199440">
    <property type="component" value="Unassembled WGS sequence"/>
</dbReference>
<dbReference type="AlphaFoldDB" id="A0A1G9M895"/>
<dbReference type="STRING" id="192904.SAMN04488514_102403"/>
<dbReference type="PANTHER" id="PTHR43760:SF1">
    <property type="entry name" value="ENDORIBONUCLEASE L-PSP_CHORISMATE MUTASE-LIKE DOMAIN-CONTAINING PROTEIN"/>
    <property type="match status" value="1"/>
</dbReference>
<name>A0A1G9M895_9FLAO</name>
<evidence type="ECO:0000259" key="1">
    <source>
        <dbReference type="Pfam" id="PF14588"/>
    </source>
</evidence>
<dbReference type="InterPro" id="IPR013813">
    <property type="entry name" value="Endoribo_LPSP/chorism_mut-like"/>
</dbReference>
<accession>A0A1G9M895</accession>
<gene>
    <name evidence="2" type="ORF">SAMN04488514_102403</name>
</gene>
<sequence>MHMLPSEKIKALGLKLPPAPQPAGLYKPILVVDNFLYVSGQGPIQYDGTLMTGRAGDGMSVEDAKLVARQVGLTMLSTISTHFGDLDRIKRLVKTLGMVNCTPDFGKQPLVINGFSELMAQVFGDDHGVGVRSAVGMMLPDNIVVEVEAMFELHQ</sequence>
<keyword evidence="3" id="KW-1185">Reference proteome</keyword>
<proteinExistence type="predicted"/>
<reference evidence="2 3" key="1">
    <citation type="submission" date="2016-10" db="EMBL/GenBank/DDBJ databases">
        <authorList>
            <person name="de Groot N.N."/>
        </authorList>
    </citation>
    <scope>NUCLEOTIDE SEQUENCE [LARGE SCALE GENOMIC DNA]</scope>
    <source>
        <strain evidence="2 3">DSM 19886</strain>
    </source>
</reference>
<organism evidence="2 3">
    <name type="scientific">Kriegella aquimaris</name>
    <dbReference type="NCBI Taxonomy" id="192904"/>
    <lineage>
        <taxon>Bacteria</taxon>
        <taxon>Pseudomonadati</taxon>
        <taxon>Bacteroidota</taxon>
        <taxon>Flavobacteriia</taxon>
        <taxon>Flavobacteriales</taxon>
        <taxon>Flavobacteriaceae</taxon>
        <taxon>Kriegella</taxon>
    </lineage>
</organism>
<dbReference type="CDD" id="cd02199">
    <property type="entry name" value="YjgF_YER057c_UK114_like_1"/>
    <property type="match status" value="1"/>
</dbReference>
<protein>
    <submittedName>
        <fullName evidence="2">Enamine deaminase RidA, house cleaning of reactive enamine intermediates, YjgF/YER057c/UK114 family</fullName>
    </submittedName>
</protein>
<evidence type="ECO:0000313" key="2">
    <source>
        <dbReference type="EMBL" id="SDL70187.1"/>
    </source>
</evidence>
<feature type="domain" description="Endoribonuclease L-PSP/chorismate mutase-like" evidence="1">
    <location>
        <begin position="8"/>
        <end position="126"/>
    </location>
</feature>
<dbReference type="PANTHER" id="PTHR43760">
    <property type="entry name" value="ENDORIBONUCLEASE-RELATED"/>
    <property type="match status" value="1"/>
</dbReference>
<evidence type="ECO:0000313" key="3">
    <source>
        <dbReference type="Proteomes" id="UP000199440"/>
    </source>
</evidence>
<dbReference type="EMBL" id="FNGV01000002">
    <property type="protein sequence ID" value="SDL70187.1"/>
    <property type="molecule type" value="Genomic_DNA"/>
</dbReference>
<dbReference type="Pfam" id="PF14588">
    <property type="entry name" value="YjgF_endoribonc"/>
    <property type="match status" value="1"/>
</dbReference>
<dbReference type="SUPFAM" id="SSF55298">
    <property type="entry name" value="YjgF-like"/>
    <property type="match status" value="1"/>
</dbReference>